<dbReference type="GeneID" id="20644276"/>
<dbReference type="Gene3D" id="3.30.710.10">
    <property type="entry name" value="Potassium Channel Kv1.1, Chain A"/>
    <property type="match status" value="1"/>
</dbReference>
<evidence type="ECO:0000313" key="2">
    <source>
        <dbReference type="EMBL" id="EGZ07851.1"/>
    </source>
</evidence>
<organism evidence="2 3">
    <name type="scientific">Phytophthora sojae (strain P6497)</name>
    <name type="common">Soybean stem and root rot agent</name>
    <name type="synonym">Phytophthora megasperma f. sp. glycines</name>
    <dbReference type="NCBI Taxonomy" id="1094619"/>
    <lineage>
        <taxon>Eukaryota</taxon>
        <taxon>Sar</taxon>
        <taxon>Stramenopiles</taxon>
        <taxon>Oomycota</taxon>
        <taxon>Peronosporomycetes</taxon>
        <taxon>Peronosporales</taxon>
        <taxon>Peronosporaceae</taxon>
        <taxon>Phytophthora</taxon>
    </lineage>
</organism>
<dbReference type="OMA" id="CEYPEWA"/>
<dbReference type="KEGG" id="psoj:PHYSODRAFT_318979"/>
<evidence type="ECO:0000313" key="3">
    <source>
        <dbReference type="Proteomes" id="UP000002640"/>
    </source>
</evidence>
<dbReference type="InParanoid" id="G5A7H2"/>
<reference evidence="2 3" key="1">
    <citation type="journal article" date="2006" name="Science">
        <title>Phytophthora genome sequences uncover evolutionary origins and mechanisms of pathogenesis.</title>
        <authorList>
            <person name="Tyler B.M."/>
            <person name="Tripathy S."/>
            <person name="Zhang X."/>
            <person name="Dehal P."/>
            <person name="Jiang R.H."/>
            <person name="Aerts A."/>
            <person name="Arredondo F.D."/>
            <person name="Baxter L."/>
            <person name="Bensasson D."/>
            <person name="Beynon J.L."/>
            <person name="Chapman J."/>
            <person name="Damasceno C.M."/>
            <person name="Dorrance A.E."/>
            <person name="Dou D."/>
            <person name="Dickerman A.W."/>
            <person name="Dubchak I.L."/>
            <person name="Garbelotto M."/>
            <person name="Gijzen M."/>
            <person name="Gordon S.G."/>
            <person name="Govers F."/>
            <person name="Grunwald N.J."/>
            <person name="Huang W."/>
            <person name="Ivors K.L."/>
            <person name="Jones R.W."/>
            <person name="Kamoun S."/>
            <person name="Krampis K."/>
            <person name="Lamour K.H."/>
            <person name="Lee M.K."/>
            <person name="McDonald W.H."/>
            <person name="Medina M."/>
            <person name="Meijer H.J."/>
            <person name="Nordberg E.K."/>
            <person name="Maclean D.J."/>
            <person name="Ospina-Giraldo M.D."/>
            <person name="Morris P.F."/>
            <person name="Phuntumart V."/>
            <person name="Putnam N.H."/>
            <person name="Rash S."/>
            <person name="Rose J.K."/>
            <person name="Sakihama Y."/>
            <person name="Salamov A.A."/>
            <person name="Savidor A."/>
            <person name="Scheuring C.F."/>
            <person name="Smith B.M."/>
            <person name="Sobral B.W."/>
            <person name="Terry A."/>
            <person name="Torto-Alalibo T.A."/>
            <person name="Win J."/>
            <person name="Xu Z."/>
            <person name="Zhang H."/>
            <person name="Grigoriev I.V."/>
            <person name="Rokhsar D.S."/>
            <person name="Boore J.L."/>
        </authorList>
    </citation>
    <scope>NUCLEOTIDE SEQUENCE [LARGE SCALE GENOMIC DNA]</scope>
    <source>
        <strain evidence="2 3">P6497</strain>
    </source>
</reference>
<gene>
    <name evidence="2" type="ORF">PHYSODRAFT_318979</name>
</gene>
<dbReference type="SUPFAM" id="SSF54695">
    <property type="entry name" value="POZ domain"/>
    <property type="match status" value="1"/>
</dbReference>
<dbReference type="AlphaFoldDB" id="G5A7H2"/>
<accession>G5A7H2</accession>
<dbReference type="InterPro" id="IPR043454">
    <property type="entry name" value="NPH3/RPT2-like"/>
</dbReference>
<dbReference type="RefSeq" id="XP_009536023.1">
    <property type="nucleotide sequence ID" value="XM_009537728.1"/>
</dbReference>
<protein>
    <recommendedName>
        <fullName evidence="1">BTB domain-containing protein</fullName>
    </recommendedName>
</protein>
<feature type="domain" description="BTB" evidence="1">
    <location>
        <begin position="178"/>
        <end position="257"/>
    </location>
</feature>
<evidence type="ECO:0000259" key="1">
    <source>
        <dbReference type="PROSITE" id="PS50097"/>
    </source>
</evidence>
<dbReference type="PANTHER" id="PTHR32370">
    <property type="entry name" value="OS12G0117600 PROTEIN"/>
    <property type="match status" value="1"/>
</dbReference>
<proteinExistence type="predicted"/>
<sequence length="494" mass="53830">MSRHEQRKQPSAATAARKLRKSCSLPSCSSAQGTCMHCTCDGRCGRHPAGRCGSRREGSGRGCKREGCTRDDRCLHSNRATCCHCRNLVSSAGRAAKRPRVTASLHVAQARLQLLTAPAPPVYQHRQLAAPAAAATSKAQQADEQLEAELRAFLQEANLGGDLSLCEFKEYASRRQYCNLVVLVCGTQFNLHKHPMLLESRRLRRMARQALDSSAADSSSNFGGAVPVLELSAFPGGAEMFETLAIYCYSGEISFSLANVAAMNCAIEFLEMRDDIRQRAKRFLDHQISEGSGSLSRLLQVVNAAQTLAQAQPELFRSACETLVETCMAALVARGETLDVDAMQQLFALPTELFLELTQRVISAKPPTSSSVRTTSEIASELCVQAKLAQLHRDAQRPAHCNRLLAQQCVHLLQGVSIEAVEAIKAEKQALCQEEPLELAMLFTSDKSDKMLMKLMDDDLSSCAVSSPRADASICLAADTFHFGAHTLPETFVV</sequence>
<dbReference type="InterPro" id="IPR011333">
    <property type="entry name" value="SKP1/BTB/POZ_sf"/>
</dbReference>
<dbReference type="PROSITE" id="PS50097">
    <property type="entry name" value="BTB"/>
    <property type="match status" value="1"/>
</dbReference>
<dbReference type="InterPro" id="IPR000210">
    <property type="entry name" value="BTB/POZ_dom"/>
</dbReference>
<name>G5A7H2_PHYSP</name>
<dbReference type="EMBL" id="JH159161">
    <property type="protein sequence ID" value="EGZ07851.1"/>
    <property type="molecule type" value="Genomic_DNA"/>
</dbReference>
<dbReference type="Proteomes" id="UP000002640">
    <property type="component" value="Unassembled WGS sequence"/>
</dbReference>
<keyword evidence="3" id="KW-1185">Reference proteome</keyword>